<protein>
    <submittedName>
        <fullName evidence="2">Uncharacterized protein</fullName>
    </submittedName>
</protein>
<evidence type="ECO:0000313" key="2">
    <source>
        <dbReference type="EMBL" id="OMD27676.1"/>
    </source>
</evidence>
<evidence type="ECO:0000313" key="3">
    <source>
        <dbReference type="EMBL" id="OME12479.1"/>
    </source>
</evidence>
<sequence>MRKKLVILVVFCLVYNILSLSVSAHSNLPKTITSGKWAVKVNTSMLPSPEPSKYKSYKLTATNLSKEKLDATFEFYRSVEKESKEKIILIDPTSFPVKSNETIEFTRFFIDKNAKEFEVLISWLDQNKRKHLECMNIDLK</sequence>
<evidence type="ECO:0000313" key="4">
    <source>
        <dbReference type="Proteomes" id="UP000187323"/>
    </source>
</evidence>
<dbReference type="EMBL" id="MKQP01000035">
    <property type="protein sequence ID" value="OMD27676.1"/>
    <property type="molecule type" value="Genomic_DNA"/>
</dbReference>
<dbReference type="EMBL" id="MPTO01000033">
    <property type="protein sequence ID" value="OME12479.1"/>
    <property type="molecule type" value="Genomic_DNA"/>
</dbReference>
<accession>A0A1R0X321</accession>
<evidence type="ECO:0000313" key="5">
    <source>
        <dbReference type="Proteomes" id="UP000187465"/>
    </source>
</evidence>
<name>A0A1R0X321_9BACL</name>
<comment type="caution">
    <text evidence="2">The sequence shown here is derived from an EMBL/GenBank/DDBJ whole genome shotgun (WGS) entry which is preliminary data.</text>
</comment>
<organism evidence="2 5">
    <name type="scientific">Paenibacillus odorifer</name>
    <dbReference type="NCBI Taxonomy" id="189426"/>
    <lineage>
        <taxon>Bacteria</taxon>
        <taxon>Bacillati</taxon>
        <taxon>Bacillota</taxon>
        <taxon>Bacilli</taxon>
        <taxon>Bacillales</taxon>
        <taxon>Paenibacillaceae</taxon>
        <taxon>Paenibacillus</taxon>
    </lineage>
</organism>
<dbReference type="Proteomes" id="UP000187323">
    <property type="component" value="Unassembled WGS sequence"/>
</dbReference>
<proteinExistence type="predicted"/>
<feature type="signal peptide" evidence="1">
    <location>
        <begin position="1"/>
        <end position="24"/>
    </location>
</feature>
<dbReference type="RefSeq" id="WP_036681299.1">
    <property type="nucleotide sequence ID" value="NZ_JARLKA010000026.1"/>
</dbReference>
<keyword evidence="1" id="KW-0732">Signal</keyword>
<dbReference type="AlphaFoldDB" id="A0A1R0X321"/>
<gene>
    <name evidence="2" type="ORF">BJP51_24480</name>
    <name evidence="3" type="ORF">BSK47_27060</name>
</gene>
<feature type="chain" id="PRO_5039142075" evidence="1">
    <location>
        <begin position="25"/>
        <end position="140"/>
    </location>
</feature>
<evidence type="ECO:0000256" key="1">
    <source>
        <dbReference type="SAM" id="SignalP"/>
    </source>
</evidence>
<reference evidence="4 5" key="1">
    <citation type="submission" date="2016-10" db="EMBL/GenBank/DDBJ databases">
        <title>Paenibacillus species isolates.</title>
        <authorList>
            <person name="Beno S.M."/>
        </authorList>
    </citation>
    <scope>NUCLEOTIDE SEQUENCE [LARGE SCALE GENOMIC DNA]</scope>
    <source>
        <strain evidence="2 5">FSL H7-0604</strain>
        <strain evidence="3 4">FSL H7-0918</strain>
    </source>
</reference>
<dbReference type="Proteomes" id="UP000187465">
    <property type="component" value="Unassembled WGS sequence"/>
</dbReference>